<protein>
    <submittedName>
        <fullName evidence="2">Fic family protein</fullName>
    </submittedName>
</protein>
<dbReference type="InterPro" id="IPR036597">
    <property type="entry name" value="Fido-like_dom_sf"/>
</dbReference>
<dbReference type="PANTHER" id="PTHR13504:SF38">
    <property type="entry name" value="FIDO DOMAIN-CONTAINING PROTEIN"/>
    <property type="match status" value="1"/>
</dbReference>
<dbReference type="Proteomes" id="UP000649151">
    <property type="component" value="Unassembled WGS sequence"/>
</dbReference>
<organism evidence="2 3">
    <name type="scientific">Clostridium facile</name>
    <dbReference type="NCBI Taxonomy" id="2763035"/>
    <lineage>
        <taxon>Bacteria</taxon>
        <taxon>Bacillati</taxon>
        <taxon>Bacillota</taxon>
        <taxon>Clostridia</taxon>
        <taxon>Eubacteriales</taxon>
        <taxon>Clostridiaceae</taxon>
        <taxon>Clostridium</taxon>
    </lineage>
</organism>
<dbReference type="Pfam" id="PF02661">
    <property type="entry name" value="Fic"/>
    <property type="match status" value="1"/>
</dbReference>
<feature type="domain" description="Fido" evidence="1">
    <location>
        <begin position="94"/>
        <end position="228"/>
    </location>
</feature>
<accession>A0ABR7IPJ5</accession>
<gene>
    <name evidence="2" type="ORF">H8Z77_03320</name>
</gene>
<comment type="caution">
    <text evidence="2">The sequence shown here is derived from an EMBL/GenBank/DDBJ whole genome shotgun (WGS) entry which is preliminary data.</text>
</comment>
<dbReference type="InterPro" id="IPR040198">
    <property type="entry name" value="Fido_containing"/>
</dbReference>
<evidence type="ECO:0000313" key="2">
    <source>
        <dbReference type="EMBL" id="MBC5787054.1"/>
    </source>
</evidence>
<evidence type="ECO:0000259" key="1">
    <source>
        <dbReference type="PROSITE" id="PS51459"/>
    </source>
</evidence>
<sequence>MNYELLLQKKEQLDRIWESIPKEALASFEQNFEVEYTHNSTAIEGNTLTLIQTKAILEDGLSVGGKTLREIYEVTNHAKAFAYVRRCVAEGKSLDEAITKEIHALLMENILTGGIYRNVEVRISGAGFKPPVPSEMYRQVKTFFADLPYKGELNPIELAAWTHAEFVRIHPFVDGNGRTSRMLMNYQLMVGEFLPISIAKENRLEYFEALEQYAVNGNLTPFADMVAELEEGRLDEYLSILPEQGSSPTQNM</sequence>
<reference evidence="2 3" key="1">
    <citation type="submission" date="2020-08" db="EMBL/GenBank/DDBJ databases">
        <title>Genome public.</title>
        <authorList>
            <person name="Liu C."/>
            <person name="Sun Q."/>
        </authorList>
    </citation>
    <scope>NUCLEOTIDE SEQUENCE [LARGE SCALE GENOMIC DNA]</scope>
    <source>
        <strain evidence="2 3">NSJ-27</strain>
    </source>
</reference>
<dbReference type="InterPro" id="IPR003812">
    <property type="entry name" value="Fido"/>
</dbReference>
<dbReference type="Gene3D" id="1.10.3290.10">
    <property type="entry name" value="Fido-like domain"/>
    <property type="match status" value="1"/>
</dbReference>
<dbReference type="EMBL" id="JACOQK010000001">
    <property type="protein sequence ID" value="MBC5787054.1"/>
    <property type="molecule type" value="Genomic_DNA"/>
</dbReference>
<dbReference type="RefSeq" id="WP_069988745.1">
    <property type="nucleotide sequence ID" value="NZ_JACOQK010000001.1"/>
</dbReference>
<dbReference type="PROSITE" id="PS51459">
    <property type="entry name" value="FIDO"/>
    <property type="match status" value="1"/>
</dbReference>
<dbReference type="SUPFAM" id="SSF140931">
    <property type="entry name" value="Fic-like"/>
    <property type="match status" value="1"/>
</dbReference>
<keyword evidence="3" id="KW-1185">Reference proteome</keyword>
<dbReference type="PANTHER" id="PTHR13504">
    <property type="entry name" value="FIDO DOMAIN-CONTAINING PROTEIN DDB_G0283145"/>
    <property type="match status" value="1"/>
</dbReference>
<name>A0ABR7IPJ5_9CLOT</name>
<proteinExistence type="predicted"/>
<evidence type="ECO:0000313" key="3">
    <source>
        <dbReference type="Proteomes" id="UP000649151"/>
    </source>
</evidence>